<protein>
    <submittedName>
        <fullName evidence="5">Phosphotriesterase-related protein</fullName>
    </submittedName>
</protein>
<evidence type="ECO:0000256" key="3">
    <source>
        <dbReference type="PIRSR" id="PIRSR601559-52"/>
    </source>
</evidence>
<gene>
    <name evidence="5" type="primary">pter_0</name>
    <name evidence="5" type="ORF">FJT64_018542</name>
</gene>
<dbReference type="Gene3D" id="3.20.20.140">
    <property type="entry name" value="Metal-dependent hydrolases"/>
    <property type="match status" value="1"/>
</dbReference>
<keyword evidence="2" id="KW-0378">Hydrolase</keyword>
<evidence type="ECO:0000313" key="5">
    <source>
        <dbReference type="EMBL" id="KAF0310444.1"/>
    </source>
</evidence>
<evidence type="ECO:0000313" key="6">
    <source>
        <dbReference type="Proteomes" id="UP000440578"/>
    </source>
</evidence>
<dbReference type="PANTHER" id="PTHR10819">
    <property type="entry name" value="PHOSPHOTRIESTERASE-RELATED"/>
    <property type="match status" value="1"/>
</dbReference>
<dbReference type="PIRSF" id="PIRSF016839">
    <property type="entry name" value="PhP"/>
    <property type="match status" value="1"/>
</dbReference>
<dbReference type="EMBL" id="VIIS01000309">
    <property type="protein sequence ID" value="KAF0310444.1"/>
    <property type="molecule type" value="Genomic_DNA"/>
</dbReference>
<dbReference type="InterPro" id="IPR001559">
    <property type="entry name" value="Phosphotriesterase"/>
</dbReference>
<dbReference type="Pfam" id="PF02126">
    <property type="entry name" value="PTE"/>
    <property type="match status" value="1"/>
</dbReference>
<feature type="binding site" evidence="3">
    <location>
        <position position="233"/>
    </location>
    <ligand>
        <name>a divalent metal cation</name>
        <dbReference type="ChEBI" id="CHEBI:60240"/>
        <label>2</label>
    </ligand>
</feature>
<evidence type="ECO:0000256" key="2">
    <source>
        <dbReference type="ARBA" id="ARBA00022801"/>
    </source>
</evidence>
<feature type="binding site" evidence="3">
    <location>
        <position position="28"/>
    </location>
    <ligand>
        <name>a divalent metal cation</name>
        <dbReference type="ChEBI" id="CHEBI:60240"/>
        <label>1</label>
    </ligand>
</feature>
<comment type="cofactor">
    <cofactor evidence="3">
        <name>a divalent metal cation</name>
        <dbReference type="ChEBI" id="CHEBI:60240"/>
    </cofactor>
    <text evidence="3">Binds 2 divalent metal cations per subunit.</text>
</comment>
<dbReference type="PROSITE" id="PS51347">
    <property type="entry name" value="PHOSPHOTRIESTERASE_2"/>
    <property type="match status" value="1"/>
</dbReference>
<comment type="caution">
    <text evidence="5">The sequence shown here is derived from an EMBL/GenBank/DDBJ whole genome shotgun (WGS) entry which is preliminary data.</text>
</comment>
<sequence length="353" mass="38821">MATTKGKVQTVLGLVEPSSLGVTMMHEHMHLDFNVAFIPPEGKYAHKADCDFTLENSGWIRQNPYASRQNVTFCDAAVDAAMRDELRTYRENGGGAVVEVTNYGIGRDAALLAAYSRDTAVTIITGTGFYQHMFQLESDLALTVEEMHDRALKDITDGCPEAPLVKAGVIGEVGSGWPIHDFERRAIQAAALGQQATGCPVNFHPGRDPAAAPEVLRIFQEAGGDVSNCIMSHLDRSIQTAEGLSEFAKIGSYLEFDLFGIETSHYTLAPHVDMPSDAQRIQRIKHLVEDGYEDRVVISHDIHTKHRLTKFGGHGFSHILENVVPMMKVRGLTEETINKILSTNPQAAMTFKK</sequence>
<dbReference type="GO" id="GO:0008270">
    <property type="term" value="F:zinc ion binding"/>
    <property type="evidence" value="ECO:0007669"/>
    <property type="project" value="InterPro"/>
</dbReference>
<reference evidence="5 6" key="1">
    <citation type="submission" date="2019-07" db="EMBL/GenBank/DDBJ databases">
        <title>Draft genome assembly of a fouling barnacle, Amphibalanus amphitrite (Darwin, 1854): The first reference genome for Thecostraca.</title>
        <authorList>
            <person name="Kim W."/>
        </authorList>
    </citation>
    <scope>NUCLEOTIDE SEQUENCE [LARGE SCALE GENOMIC DNA]</scope>
    <source>
        <strain evidence="5">SNU_AA5</strain>
        <tissue evidence="5">Soma without cirri and trophi</tissue>
    </source>
</reference>
<evidence type="ECO:0000256" key="4">
    <source>
        <dbReference type="PROSITE-ProRule" id="PRU00679"/>
    </source>
</evidence>
<dbReference type="AlphaFoldDB" id="A0A6A4X338"/>
<dbReference type="OrthoDB" id="9998343at2759"/>
<dbReference type="Proteomes" id="UP000440578">
    <property type="component" value="Unassembled WGS sequence"/>
</dbReference>
<feature type="binding site" evidence="3">
    <location>
        <position position="204"/>
    </location>
    <ligand>
        <name>a divalent metal cation</name>
        <dbReference type="ChEBI" id="CHEBI:60240"/>
        <label>2</label>
    </ligand>
</feature>
<feature type="binding site" evidence="3">
    <location>
        <position position="301"/>
    </location>
    <ligand>
        <name>a divalent metal cation</name>
        <dbReference type="ChEBI" id="CHEBI:60240"/>
        <label>1</label>
    </ligand>
</feature>
<proteinExistence type="inferred from homology"/>
<feature type="binding site" evidence="3">
    <location>
        <position position="172"/>
    </location>
    <ligand>
        <name>a divalent metal cation</name>
        <dbReference type="ChEBI" id="CHEBI:60240"/>
        <label>1</label>
    </ligand>
</feature>
<accession>A0A6A4X338</accession>
<comment type="caution">
    <text evidence="4">Lacks conserved residue(s) required for the propagation of feature annotation.</text>
</comment>
<dbReference type="SUPFAM" id="SSF51556">
    <property type="entry name" value="Metallo-dependent hydrolases"/>
    <property type="match status" value="1"/>
</dbReference>
<keyword evidence="6" id="KW-1185">Reference proteome</keyword>
<evidence type="ECO:0000256" key="1">
    <source>
        <dbReference type="ARBA" id="ARBA00022723"/>
    </source>
</evidence>
<feature type="binding site" evidence="3">
    <location>
        <position position="26"/>
    </location>
    <ligand>
        <name>a divalent metal cation</name>
        <dbReference type="ChEBI" id="CHEBI:60240"/>
        <label>1</label>
    </ligand>
</feature>
<keyword evidence="1 3" id="KW-0479">Metal-binding</keyword>
<organism evidence="5 6">
    <name type="scientific">Amphibalanus amphitrite</name>
    <name type="common">Striped barnacle</name>
    <name type="synonym">Balanus amphitrite</name>
    <dbReference type="NCBI Taxonomy" id="1232801"/>
    <lineage>
        <taxon>Eukaryota</taxon>
        <taxon>Metazoa</taxon>
        <taxon>Ecdysozoa</taxon>
        <taxon>Arthropoda</taxon>
        <taxon>Crustacea</taxon>
        <taxon>Multicrustacea</taxon>
        <taxon>Cirripedia</taxon>
        <taxon>Thoracica</taxon>
        <taxon>Thoracicalcarea</taxon>
        <taxon>Balanomorpha</taxon>
        <taxon>Balanoidea</taxon>
        <taxon>Balanidae</taxon>
        <taxon>Amphibalaninae</taxon>
        <taxon>Amphibalanus</taxon>
    </lineage>
</organism>
<feature type="binding site" evidence="3">
    <location>
        <position position="172"/>
    </location>
    <ligand>
        <name>a divalent metal cation</name>
        <dbReference type="ChEBI" id="CHEBI:60240"/>
        <label>2</label>
    </ligand>
</feature>
<name>A0A6A4X338_AMPAM</name>
<dbReference type="InterPro" id="IPR032466">
    <property type="entry name" value="Metal_Hydrolase"/>
</dbReference>
<comment type="similarity">
    <text evidence="4">Belongs to the metallo-dependent hydrolases superfamily. Phosphotriesterase family.</text>
</comment>
<dbReference type="PANTHER" id="PTHR10819:SF3">
    <property type="entry name" value="PHOSPHOTRIESTERASE-RELATED PROTEIN"/>
    <property type="match status" value="1"/>
</dbReference>
<dbReference type="GO" id="GO:0016787">
    <property type="term" value="F:hydrolase activity"/>
    <property type="evidence" value="ECO:0007669"/>
    <property type="project" value="UniProtKB-KW"/>
</dbReference>